<dbReference type="SUPFAM" id="SSF56112">
    <property type="entry name" value="Protein kinase-like (PK-like)"/>
    <property type="match status" value="1"/>
</dbReference>
<dbReference type="GO" id="GO:0004709">
    <property type="term" value="F:MAP kinase kinase kinase activity"/>
    <property type="evidence" value="ECO:0007669"/>
    <property type="project" value="TreeGrafter"/>
</dbReference>
<dbReference type="OrthoDB" id="346907at2759"/>
<evidence type="ECO:0000256" key="1">
    <source>
        <dbReference type="ARBA" id="ARBA00022527"/>
    </source>
</evidence>
<feature type="non-terminal residue" evidence="7">
    <location>
        <position position="148"/>
    </location>
</feature>
<dbReference type="InterPro" id="IPR001245">
    <property type="entry name" value="Ser-Thr/Tyr_kinase_cat_dom"/>
</dbReference>
<dbReference type="EMBL" id="CAMKVN010005173">
    <property type="protein sequence ID" value="CAI2188383.1"/>
    <property type="molecule type" value="Genomic_DNA"/>
</dbReference>
<reference evidence="7" key="1">
    <citation type="submission" date="2022-08" db="EMBL/GenBank/DDBJ databases">
        <authorList>
            <person name="Kallberg Y."/>
            <person name="Tangrot J."/>
            <person name="Rosling A."/>
        </authorList>
    </citation>
    <scope>NUCLEOTIDE SEQUENCE</scope>
    <source>
        <strain evidence="7">Wild A</strain>
    </source>
</reference>
<keyword evidence="3" id="KW-0547">Nucleotide-binding</keyword>
<dbReference type="GO" id="GO:0007254">
    <property type="term" value="P:JNK cascade"/>
    <property type="evidence" value="ECO:0007669"/>
    <property type="project" value="TreeGrafter"/>
</dbReference>
<dbReference type="PROSITE" id="PS50011">
    <property type="entry name" value="PROTEIN_KINASE_DOM"/>
    <property type="match status" value="1"/>
</dbReference>
<accession>A0A9W4X1I2</accession>
<dbReference type="GO" id="GO:0005524">
    <property type="term" value="F:ATP binding"/>
    <property type="evidence" value="ECO:0007669"/>
    <property type="project" value="UniProtKB-KW"/>
</dbReference>
<dbReference type="InterPro" id="IPR011009">
    <property type="entry name" value="Kinase-like_dom_sf"/>
</dbReference>
<dbReference type="GO" id="GO:0006955">
    <property type="term" value="P:immune response"/>
    <property type="evidence" value="ECO:0007669"/>
    <property type="project" value="TreeGrafter"/>
</dbReference>
<proteinExistence type="predicted"/>
<comment type="caution">
    <text evidence="7">The sequence shown here is derived from an EMBL/GenBank/DDBJ whole genome shotgun (WGS) entry which is preliminary data.</text>
</comment>
<evidence type="ECO:0000256" key="5">
    <source>
        <dbReference type="ARBA" id="ARBA00022840"/>
    </source>
</evidence>
<dbReference type="Proteomes" id="UP001153678">
    <property type="component" value="Unassembled WGS sequence"/>
</dbReference>
<gene>
    <name evidence="7" type="ORF">FWILDA_LOCUS13551</name>
</gene>
<protein>
    <submittedName>
        <fullName evidence="7">5688_t:CDS:1</fullName>
    </submittedName>
</protein>
<keyword evidence="4" id="KW-0418">Kinase</keyword>
<evidence type="ECO:0000256" key="3">
    <source>
        <dbReference type="ARBA" id="ARBA00022741"/>
    </source>
</evidence>
<dbReference type="Pfam" id="PF07714">
    <property type="entry name" value="PK_Tyr_Ser-Thr"/>
    <property type="match status" value="1"/>
</dbReference>
<dbReference type="AlphaFoldDB" id="A0A9W4X1I2"/>
<dbReference type="PANTHER" id="PTHR46716:SF1">
    <property type="entry name" value="MITOGEN-ACTIVATED PROTEIN KINASE KINASE KINASE 7"/>
    <property type="match status" value="1"/>
</dbReference>
<evidence type="ECO:0000256" key="2">
    <source>
        <dbReference type="ARBA" id="ARBA00022679"/>
    </source>
</evidence>
<dbReference type="Gene3D" id="1.10.510.10">
    <property type="entry name" value="Transferase(Phosphotransferase) domain 1"/>
    <property type="match status" value="1"/>
</dbReference>
<evidence type="ECO:0000313" key="7">
    <source>
        <dbReference type="EMBL" id="CAI2188383.1"/>
    </source>
</evidence>
<evidence type="ECO:0000256" key="4">
    <source>
        <dbReference type="ARBA" id="ARBA00022777"/>
    </source>
</evidence>
<evidence type="ECO:0000313" key="8">
    <source>
        <dbReference type="Proteomes" id="UP001153678"/>
    </source>
</evidence>
<sequence>MDIWVISDFEFCYPADKPVESIYRNLPYIAPEVINGRGYTFESYIYSIGMLMWEILSGQLPFADFNHDYELAINLIKGMRPQIVQGTPMLYKNLIIQCWDADPLKRHNINTLKDKVTEIQTLYYQNENKEQNINFNSIQSNESNKNSI</sequence>
<keyword evidence="1" id="KW-0723">Serine/threonine-protein kinase</keyword>
<organism evidence="7 8">
    <name type="scientific">Funneliformis geosporum</name>
    <dbReference type="NCBI Taxonomy" id="1117311"/>
    <lineage>
        <taxon>Eukaryota</taxon>
        <taxon>Fungi</taxon>
        <taxon>Fungi incertae sedis</taxon>
        <taxon>Mucoromycota</taxon>
        <taxon>Glomeromycotina</taxon>
        <taxon>Glomeromycetes</taxon>
        <taxon>Glomerales</taxon>
        <taxon>Glomeraceae</taxon>
        <taxon>Funneliformis</taxon>
    </lineage>
</organism>
<keyword evidence="5" id="KW-0067">ATP-binding</keyword>
<keyword evidence="2" id="KW-0808">Transferase</keyword>
<dbReference type="InterPro" id="IPR000719">
    <property type="entry name" value="Prot_kinase_dom"/>
</dbReference>
<feature type="domain" description="Protein kinase" evidence="6">
    <location>
        <begin position="1"/>
        <end position="123"/>
    </location>
</feature>
<dbReference type="PANTHER" id="PTHR46716">
    <property type="entry name" value="MITOGEN-ACTIVATED PROTEIN KINASE KINASE KINASE 7"/>
    <property type="match status" value="1"/>
</dbReference>
<evidence type="ECO:0000259" key="6">
    <source>
        <dbReference type="PROSITE" id="PS50011"/>
    </source>
</evidence>
<keyword evidence="8" id="KW-1185">Reference proteome</keyword>
<name>A0A9W4X1I2_9GLOM</name>